<dbReference type="HOGENOM" id="CLU_1203476_0_0_7"/>
<proteinExistence type="predicted"/>
<dbReference type="PROSITE" id="PS50043">
    <property type="entry name" value="HTH_LUXR_2"/>
    <property type="match status" value="1"/>
</dbReference>
<keyword evidence="6" id="KW-1185">Reference proteome</keyword>
<dbReference type="KEGG" id="hoh:Hoch_5898"/>
<keyword evidence="3" id="KW-0804">Transcription</keyword>
<dbReference type="EMBL" id="CP001804">
    <property type="protein sequence ID" value="ACY18373.1"/>
    <property type="molecule type" value="Genomic_DNA"/>
</dbReference>
<evidence type="ECO:0000259" key="4">
    <source>
        <dbReference type="PROSITE" id="PS50043"/>
    </source>
</evidence>
<dbReference type="PANTHER" id="PTHR44688">
    <property type="entry name" value="DNA-BINDING TRANSCRIPTIONAL ACTIVATOR DEVR_DOSR"/>
    <property type="match status" value="1"/>
</dbReference>
<dbReference type="Proteomes" id="UP000001880">
    <property type="component" value="Chromosome"/>
</dbReference>
<dbReference type="Pfam" id="PF00196">
    <property type="entry name" value="GerE"/>
    <property type="match status" value="1"/>
</dbReference>
<dbReference type="PRINTS" id="PR00038">
    <property type="entry name" value="HTHLUXR"/>
</dbReference>
<dbReference type="InterPro" id="IPR000792">
    <property type="entry name" value="Tscrpt_reg_LuxR_C"/>
</dbReference>
<organism evidence="5 6">
    <name type="scientific">Haliangium ochraceum (strain DSM 14365 / JCM 11303 / SMP-2)</name>
    <dbReference type="NCBI Taxonomy" id="502025"/>
    <lineage>
        <taxon>Bacteria</taxon>
        <taxon>Pseudomonadati</taxon>
        <taxon>Myxococcota</taxon>
        <taxon>Polyangia</taxon>
        <taxon>Haliangiales</taxon>
        <taxon>Kofleriaceae</taxon>
        <taxon>Haliangium</taxon>
    </lineage>
</organism>
<dbReference type="InterPro" id="IPR016032">
    <property type="entry name" value="Sig_transdc_resp-reg_C-effctor"/>
</dbReference>
<dbReference type="AlphaFoldDB" id="D0LIL7"/>
<dbReference type="GO" id="GO:0006355">
    <property type="term" value="P:regulation of DNA-templated transcription"/>
    <property type="evidence" value="ECO:0007669"/>
    <property type="project" value="InterPro"/>
</dbReference>
<evidence type="ECO:0000256" key="2">
    <source>
        <dbReference type="ARBA" id="ARBA00023125"/>
    </source>
</evidence>
<dbReference type="Gene3D" id="1.10.10.10">
    <property type="entry name" value="Winged helix-like DNA-binding domain superfamily/Winged helix DNA-binding domain"/>
    <property type="match status" value="1"/>
</dbReference>
<evidence type="ECO:0000313" key="5">
    <source>
        <dbReference type="EMBL" id="ACY18373.1"/>
    </source>
</evidence>
<dbReference type="CDD" id="cd06170">
    <property type="entry name" value="LuxR_C_like"/>
    <property type="match status" value="1"/>
</dbReference>
<dbReference type="GO" id="GO:0003677">
    <property type="term" value="F:DNA binding"/>
    <property type="evidence" value="ECO:0007669"/>
    <property type="project" value="UniProtKB-KW"/>
</dbReference>
<name>D0LIL7_HALO1</name>
<dbReference type="SMART" id="SM00421">
    <property type="entry name" value="HTH_LUXR"/>
    <property type="match status" value="1"/>
</dbReference>
<accession>D0LIL7</accession>
<sequence length="230" mass="24959">MQGLGRRVELPALAASGERLTLLISLAHIGGGEDQISIATVIAARPYELQTPLHTNCDEYYEISVMPGARGELGYVWSPSEEGGREVEGLCYKTFYGRSEPCVGCPAFNQEPAARAGDVHSGVVRFGEQGESFGMVTAEFTDKRARISLRRISREDVSALVRARVDLLAEEGSLSSREHSVLGLLVAGKSAEDIGGTLGISPRTAKFHQTNILQKLNVDSRLELFRLVVE</sequence>
<dbReference type="eggNOG" id="COG2197">
    <property type="taxonomic scope" value="Bacteria"/>
</dbReference>
<evidence type="ECO:0000256" key="1">
    <source>
        <dbReference type="ARBA" id="ARBA00023015"/>
    </source>
</evidence>
<protein>
    <submittedName>
        <fullName evidence="5">Transcriptional regulator, LuxR family</fullName>
    </submittedName>
</protein>
<evidence type="ECO:0000313" key="6">
    <source>
        <dbReference type="Proteomes" id="UP000001880"/>
    </source>
</evidence>
<keyword evidence="1" id="KW-0805">Transcription regulation</keyword>
<dbReference type="OrthoDB" id="9774661at2"/>
<dbReference type="PANTHER" id="PTHR44688:SF16">
    <property type="entry name" value="DNA-BINDING TRANSCRIPTIONAL ACTIVATOR DEVR_DOSR"/>
    <property type="match status" value="1"/>
</dbReference>
<feature type="domain" description="HTH luxR-type" evidence="4">
    <location>
        <begin position="167"/>
        <end position="230"/>
    </location>
</feature>
<keyword evidence="2" id="KW-0238">DNA-binding</keyword>
<dbReference type="STRING" id="502025.Hoch_5898"/>
<evidence type="ECO:0000256" key="3">
    <source>
        <dbReference type="ARBA" id="ARBA00023163"/>
    </source>
</evidence>
<gene>
    <name evidence="5" type="ordered locus">Hoch_5898</name>
</gene>
<dbReference type="SUPFAM" id="SSF46894">
    <property type="entry name" value="C-terminal effector domain of the bipartite response regulators"/>
    <property type="match status" value="1"/>
</dbReference>
<dbReference type="InterPro" id="IPR036388">
    <property type="entry name" value="WH-like_DNA-bd_sf"/>
</dbReference>
<reference evidence="5 6" key="1">
    <citation type="journal article" date="2010" name="Stand. Genomic Sci.">
        <title>Complete genome sequence of Haliangium ochraceum type strain (SMP-2).</title>
        <authorList>
            <consortium name="US DOE Joint Genome Institute (JGI-PGF)"/>
            <person name="Ivanova N."/>
            <person name="Daum C."/>
            <person name="Lang E."/>
            <person name="Abt B."/>
            <person name="Kopitz M."/>
            <person name="Saunders E."/>
            <person name="Lapidus A."/>
            <person name="Lucas S."/>
            <person name="Glavina Del Rio T."/>
            <person name="Nolan M."/>
            <person name="Tice H."/>
            <person name="Copeland A."/>
            <person name="Cheng J.F."/>
            <person name="Chen F."/>
            <person name="Bruce D."/>
            <person name="Goodwin L."/>
            <person name="Pitluck S."/>
            <person name="Mavromatis K."/>
            <person name="Pati A."/>
            <person name="Mikhailova N."/>
            <person name="Chen A."/>
            <person name="Palaniappan K."/>
            <person name="Land M."/>
            <person name="Hauser L."/>
            <person name="Chang Y.J."/>
            <person name="Jeffries C.D."/>
            <person name="Detter J.C."/>
            <person name="Brettin T."/>
            <person name="Rohde M."/>
            <person name="Goker M."/>
            <person name="Bristow J."/>
            <person name="Markowitz V."/>
            <person name="Eisen J.A."/>
            <person name="Hugenholtz P."/>
            <person name="Kyrpides N.C."/>
            <person name="Klenk H.P."/>
        </authorList>
    </citation>
    <scope>NUCLEOTIDE SEQUENCE [LARGE SCALE GENOMIC DNA]</scope>
    <source>
        <strain evidence="6">DSM 14365 / CIP 107738 / JCM 11303 / AJ 13395 / SMP-2</strain>
    </source>
</reference>